<feature type="region of interest" description="Disordered" evidence="6">
    <location>
        <begin position="3041"/>
        <end position="3062"/>
    </location>
</feature>
<name>A0ABP6QFX5_9ACTN</name>
<feature type="compositionally biased region" description="Basic and acidic residues" evidence="6">
    <location>
        <begin position="2948"/>
        <end position="2959"/>
    </location>
</feature>
<dbReference type="Proteomes" id="UP001501237">
    <property type="component" value="Unassembled WGS sequence"/>
</dbReference>
<dbReference type="Gene3D" id="3.30.300.30">
    <property type="match status" value="3"/>
</dbReference>
<evidence type="ECO:0000259" key="7">
    <source>
        <dbReference type="PROSITE" id="PS50075"/>
    </source>
</evidence>
<evidence type="ECO:0000256" key="6">
    <source>
        <dbReference type="SAM" id="MobiDB-lite"/>
    </source>
</evidence>
<dbReference type="PROSITE" id="PS50075">
    <property type="entry name" value="CARRIER"/>
    <property type="match status" value="3"/>
</dbReference>
<dbReference type="NCBIfam" id="TIGR01720">
    <property type="entry name" value="NRPS-para261"/>
    <property type="match status" value="1"/>
</dbReference>
<evidence type="ECO:0000313" key="8">
    <source>
        <dbReference type="EMBL" id="GAA3219247.1"/>
    </source>
</evidence>
<dbReference type="InterPro" id="IPR001242">
    <property type="entry name" value="Condensation_dom"/>
</dbReference>
<dbReference type="Gene3D" id="3.30.559.10">
    <property type="entry name" value="Chloramphenicol acetyltransferase-like domain"/>
    <property type="match status" value="3"/>
</dbReference>
<dbReference type="InterPro" id="IPR010060">
    <property type="entry name" value="NRPS_synth"/>
</dbReference>
<evidence type="ECO:0000256" key="4">
    <source>
        <dbReference type="ARBA" id="ARBA00022737"/>
    </source>
</evidence>
<dbReference type="CDD" id="cd19543">
    <property type="entry name" value="DCL_NRPS"/>
    <property type="match status" value="1"/>
</dbReference>
<reference evidence="9" key="1">
    <citation type="journal article" date="2019" name="Int. J. Syst. Evol. Microbiol.">
        <title>The Global Catalogue of Microorganisms (GCM) 10K type strain sequencing project: providing services to taxonomists for standard genome sequencing and annotation.</title>
        <authorList>
            <consortium name="The Broad Institute Genomics Platform"/>
            <consortium name="The Broad Institute Genome Sequencing Center for Infectious Disease"/>
            <person name="Wu L."/>
            <person name="Ma J."/>
        </authorList>
    </citation>
    <scope>NUCLEOTIDE SEQUENCE [LARGE SCALE GENOMIC DNA]</scope>
    <source>
        <strain evidence="9">JCM 9377</strain>
    </source>
</reference>
<comment type="caution">
    <text evidence="8">The sequence shown here is derived from an EMBL/GenBank/DDBJ whole genome shotgun (WGS) entry which is preliminary data.</text>
</comment>
<evidence type="ECO:0000313" key="9">
    <source>
        <dbReference type="Proteomes" id="UP001501237"/>
    </source>
</evidence>
<keyword evidence="3" id="KW-0597">Phosphoprotein</keyword>
<dbReference type="Gene3D" id="3.40.50.980">
    <property type="match status" value="4"/>
</dbReference>
<dbReference type="CDD" id="cd05930">
    <property type="entry name" value="A_NRPS"/>
    <property type="match status" value="2"/>
</dbReference>
<dbReference type="SUPFAM" id="SSF47336">
    <property type="entry name" value="ACP-like"/>
    <property type="match status" value="3"/>
</dbReference>
<dbReference type="PANTHER" id="PTHR45527:SF1">
    <property type="entry name" value="FATTY ACID SYNTHASE"/>
    <property type="match status" value="1"/>
</dbReference>
<dbReference type="Pfam" id="PF00668">
    <property type="entry name" value="Condensation"/>
    <property type="match status" value="3"/>
</dbReference>
<evidence type="ECO:0000256" key="2">
    <source>
        <dbReference type="ARBA" id="ARBA00022450"/>
    </source>
</evidence>
<organism evidence="8 9">
    <name type="scientific">Actinocorallia longicatena</name>
    <dbReference type="NCBI Taxonomy" id="111803"/>
    <lineage>
        <taxon>Bacteria</taxon>
        <taxon>Bacillati</taxon>
        <taxon>Actinomycetota</taxon>
        <taxon>Actinomycetes</taxon>
        <taxon>Streptosporangiales</taxon>
        <taxon>Thermomonosporaceae</taxon>
        <taxon>Actinocorallia</taxon>
    </lineage>
</organism>
<feature type="region of interest" description="Disordered" evidence="6">
    <location>
        <begin position="1662"/>
        <end position="1682"/>
    </location>
</feature>
<dbReference type="SUPFAM" id="SSF52777">
    <property type="entry name" value="CoA-dependent acyltransferases"/>
    <property type="match status" value="6"/>
</dbReference>
<dbReference type="InterPro" id="IPR020806">
    <property type="entry name" value="PKS_PP-bd"/>
</dbReference>
<proteinExistence type="predicted"/>
<dbReference type="Gene3D" id="3.40.50.1820">
    <property type="entry name" value="alpha/beta hydrolase"/>
    <property type="match status" value="1"/>
</dbReference>
<evidence type="ECO:0000256" key="1">
    <source>
        <dbReference type="ARBA" id="ARBA00001957"/>
    </source>
</evidence>
<dbReference type="InterPro" id="IPR029058">
    <property type="entry name" value="AB_hydrolase_fold"/>
</dbReference>
<dbReference type="Pfam" id="PF00550">
    <property type="entry name" value="PP-binding"/>
    <property type="match status" value="3"/>
</dbReference>
<evidence type="ECO:0000256" key="5">
    <source>
        <dbReference type="ARBA" id="ARBA00023194"/>
    </source>
</evidence>
<dbReference type="SUPFAM" id="SSF56801">
    <property type="entry name" value="Acetyl-CoA synthetase-like"/>
    <property type="match status" value="3"/>
</dbReference>
<keyword evidence="5" id="KW-0045">Antibiotic biosynthesis</keyword>
<dbReference type="Pfam" id="PF13193">
    <property type="entry name" value="AMP-binding_C"/>
    <property type="match status" value="3"/>
</dbReference>
<feature type="region of interest" description="Disordered" evidence="6">
    <location>
        <begin position="2948"/>
        <end position="2970"/>
    </location>
</feature>
<dbReference type="InterPro" id="IPR036736">
    <property type="entry name" value="ACP-like_sf"/>
</dbReference>
<feature type="domain" description="Carrier" evidence="7">
    <location>
        <begin position="2971"/>
        <end position="3046"/>
    </location>
</feature>
<gene>
    <name evidence="8" type="ORF">GCM10010468_43190</name>
</gene>
<feature type="domain" description="Carrier" evidence="7">
    <location>
        <begin position="1743"/>
        <end position="1817"/>
    </location>
</feature>
<dbReference type="CDD" id="cd19540">
    <property type="entry name" value="LCL_NRPS-like"/>
    <property type="match status" value="1"/>
</dbReference>
<dbReference type="InterPro" id="IPR020845">
    <property type="entry name" value="AMP-binding_CS"/>
</dbReference>
<dbReference type="Gene3D" id="3.30.559.30">
    <property type="entry name" value="Nonribosomal peptide synthetase, condensation domain"/>
    <property type="match status" value="3"/>
</dbReference>
<dbReference type="EMBL" id="BAAAUV010000010">
    <property type="protein sequence ID" value="GAA3219247.1"/>
    <property type="molecule type" value="Genomic_DNA"/>
</dbReference>
<dbReference type="PROSITE" id="PS00455">
    <property type="entry name" value="AMP_BINDING"/>
    <property type="match status" value="2"/>
</dbReference>
<dbReference type="SMART" id="SM00823">
    <property type="entry name" value="PKS_PP"/>
    <property type="match status" value="3"/>
</dbReference>
<dbReference type="InterPro" id="IPR000873">
    <property type="entry name" value="AMP-dep_synth/lig_dom"/>
</dbReference>
<dbReference type="Gene3D" id="1.10.1200.10">
    <property type="entry name" value="ACP-like"/>
    <property type="match status" value="2"/>
</dbReference>
<dbReference type="InterPro" id="IPR010071">
    <property type="entry name" value="AA_adenyl_dom"/>
</dbReference>
<sequence>MVDPRPFNVAESIGVTREEFLIAALVTFLHGELGRSEFMLGLSEGASETVVPVRVEIGESFTELAVAVSAALRASRGVAPGGHHGGSWRLGLDPDGDLCLWLPSRRVRVIGDQVCPEQSELAEGFSACLRAVMKDPRIRVEGGPSAGALVVPLFERRAAATPEAVAVVCAGEELTYRELNARAEALARRLMDAGVGPDVLVGVALPRSARLVVGLLAVWKAGGAYLPIDPRYPGQRLDLVLSDANPALILVDEETEDVLPADGVPRLRVGDGALAGDREGIRPRVRPGNHAYVIYTSGSTGVPKGVAITHGNVAAVVRELAGRAGISARSRVLAATSVAFDVSVFELFSTLTSGGCVEIVRDLLELTERERWSGSMICAVPSVFAELADQLADRVEVDTVVFAGEALTAGTVDRVRKMWPGTRILNSYGQSESFYVSTYPVEAASEGASGAIPIGEPLDCVRAHVLGPGLRPVPVGVVGELYVAGEGIGSGYLGLPGLTAASFVADPFADEPGGRLYRTGDLVRWRLREDVACDVLEELPESFGDLEFVGRADTQMKVRGVRIEPAEIEGALSAHPAVAQAVVLSRGTAAGGQLVAYLVLARNGDGAVTPLEPHELRRFAASRLPDFMVPAAFVVLDRLPLAPNGKLDRKALPPPESAGTPYRAPRTRREEILAGIMAEVLRVDQVGIDDDFFALGGDSLRATKLAGRVRAVLDADLPLRAIFESPTVAELVDHLSDAVAQPPLIAVERPDRVPLSYAQRRLWFFHRYEGASATYNIPLVVRMSGDLDVGALNAAISDVVARQESLRTIFAEDENGVAFQRILPAGEVRVPLPVSEVASADAAEAAQRVVRHHFDLTAEIPLRASLFHLTDAPGTYLLAMVMHHIAGDGASLVPFAHDVAVAYRARRAGREPQWAPLPVQYADYTLWQQSTLGEESDPAGLLARQLDYWSTELADLVQPLTLPLDRPRPPQAGHQGDMVDFQLEPAVLAALERLARERATTPSMVLQAAFAIVLSRLGAGDDVVIGSPIEGRNHDGLAELVGFFVNTWVLRVDLSGNPAFGEVLRRVRDKALAAYENQDAPFDRLVELLNPDRSTAYHPLFQVMFVLQNIGWSDPELPGMTWGTEIAVTGTAKFDLMMTMNEVETPSGERALAGHLEFATDLFDRDTAVSIAARFVRVLEQVVRNPDLTAGAVDVLLPGERDQVMREYNDVPLADAPDGAATVMELFDAQVSAAPGAAAVLHEGRELTYGELSARVDRLTARLLRAGVGPEVVVAVALPRSIELVVGVLAVLKAGGVHLPIDPRHPSRRLDLVLADARPRLLLVAEETEKILPSSDVPRLRIDDTESADAPSPSVLPVVAPGNLAYVIYTSGSTGVPKGVGITHGNVVAVVGQLAARVGITAGTRVLAATSVSFDVSAFELFATLSSGGCVEIVRDVLVLAERESYSGGVVFSVPSVFSEMADQLTDRVRVETIVFAGEALSTALADRVRRMWPDTRVVNSYGQSETFYVSSHTITGREDSGPGSIPLGMPLGTVRAYVLGSGLRPVPQGVVGELYVAGDAVGRGYFGMPGPTAAAFVADPFADEPGGRLYRTGDLVRWRDSGDLEFVGRADTQVKVRGVRIEPVEVETVLLAHPSVIQAVVVARDTEAGKQLIGYIVPAQAPPSGSADSPRTRATGDGGTDIDFAATTIDPRVMRQFTATRLPSYMVPAAFVVLDRLPLTPNGKLDRDALPAPVFESRRFRAPADSGQALLAAVFAEVLGAERVGVDDDFFEIGGDSIRSIQVVARARTLGLVLSPQDVFRHRTVADLAEIAGREEQRPVLEELEGGGRGWMPLLPIGRFLVDGGGPISRYTQTMVLELPFGIDRIGLLATVGAVLNRHDVLRSRLVTDERGTGLEAAAPDAVAAGALLHRVELTGEAEDLGPLIAAELDAAADRLDPAAGVMLQLVWFDHGPGRPGRLAVVAHHLVMDGVSWRIILPDLATAWSRVRLGRAQTLPAVGTSVRRWAHALADEAASPSRVAELPTWRAIADGPDPLLGTRPLDPAADVTSSVEHVRVTLSPAATEAVLTTLPAAFHAGANDGLLAGLALAVASWRRGTGVSETSVLIRLEGHGREEEAIPGADLTQTVGWFATLFPVRLDPLDADLDEAMDGGPAAGGVIKAIKEQLHAVPGRGLGYGLLRYLNPETGPELARLPAGQIAFNYLGRFSGDLLPESLRGAGWTPMFDMPEVSPALDADMPVTVALDIGALVVDTPDGPRLTATFAFPTGVLAGETVSELADLWIRALNGLARHVAEPGAGGLTPSDVPMVSIEQPELEALEARYPGLVDVWPLTEMQSGLLFHAALAGAGLDAYHMQYVFHLSGPIDAIRLRAAGQSLLDRHSNLRSAFVPGAKGDMLALVQDRVELPWRVVDLSASAEADQEAAVARLLADDREAAFDVAVPPLVRLMLVSLGDARFELILTAHHVLFDGWSLPLLMQDLLRFYSAEGGEAAPPRLRGYRDFLEWLSHRDRAASLRAWTGELDGVGEVTTLAGRRLISETGVQGIGQLDVPLTEEEARAVPQRAAELGVTMSTLMYGSWAILLAGLTGREDVVFGATVSGRPADVQDVDAMVGLFINTLPVRVRCAPGRTLRDLLTDLQARQAALMDHHHVGLTETARAIGLGSLFDTLVVFDSYPVDQAGLMDAGSVAEIRMTGLRAIAGSNYPLTVIAAADPELRMFLKYRTDVFDDAAVTGYAARLARILQAVVSDPDMPLAAVELLDQAERELVVERFNDGRDAEYEGPARVPAQARAYVLGAGLRPVPVGVVGELYLADDAPLDAEPPGVTAARLVADPVGRTPGGRLRRTGDLARWSASGRLEYSGPAHPRVTVRGYHVDIGEIESVLRGHPGIAGAAVTARNAEEETRLFAYVVQQDDTTITAAQMRSYLAERLPEHMVPATVTLLERLPETPEGRLDRDGLPEPVLGPRRHREPRTPAEELLTGLFREVLNLDRVGIDDDFFALGGHSLRASWLVGRIGQVLGIEVPVRTIFESPTVADLEPRLQGMKKSTRPRLRRRTEGSSS</sequence>
<evidence type="ECO:0000256" key="3">
    <source>
        <dbReference type="ARBA" id="ARBA00022553"/>
    </source>
</evidence>
<dbReference type="InterPro" id="IPR009081">
    <property type="entry name" value="PP-bd_ACP"/>
</dbReference>
<dbReference type="PANTHER" id="PTHR45527">
    <property type="entry name" value="NONRIBOSOMAL PEPTIDE SYNTHETASE"/>
    <property type="match status" value="1"/>
</dbReference>
<comment type="cofactor">
    <cofactor evidence="1">
        <name>pantetheine 4'-phosphate</name>
        <dbReference type="ChEBI" id="CHEBI:47942"/>
    </cofactor>
</comment>
<feature type="domain" description="Carrier" evidence="7">
    <location>
        <begin position="664"/>
        <end position="739"/>
    </location>
</feature>
<dbReference type="Pfam" id="PF00501">
    <property type="entry name" value="AMP-binding"/>
    <property type="match status" value="2"/>
</dbReference>
<protein>
    <recommendedName>
        <fullName evidence="7">Carrier domain-containing protein</fullName>
    </recommendedName>
</protein>
<dbReference type="InterPro" id="IPR025110">
    <property type="entry name" value="AMP-bd_C"/>
</dbReference>
<keyword evidence="4" id="KW-0677">Repeat</keyword>
<dbReference type="InterPro" id="IPR023213">
    <property type="entry name" value="CAT-like_dom_sf"/>
</dbReference>
<dbReference type="InterPro" id="IPR045851">
    <property type="entry name" value="AMP-bd_C_sf"/>
</dbReference>
<dbReference type="InterPro" id="IPR006162">
    <property type="entry name" value="Ppantetheine_attach_site"/>
</dbReference>
<dbReference type="Gene3D" id="2.30.38.10">
    <property type="entry name" value="Luciferase, Domain 3"/>
    <property type="match status" value="3"/>
</dbReference>
<keyword evidence="2" id="KW-0596">Phosphopantetheine</keyword>
<keyword evidence="9" id="KW-1185">Reference proteome</keyword>
<accession>A0ABP6QFX5</accession>
<dbReference type="PROSITE" id="PS00012">
    <property type="entry name" value="PHOSPHOPANTETHEINE"/>
    <property type="match status" value="2"/>
</dbReference>
<dbReference type="NCBIfam" id="TIGR01733">
    <property type="entry name" value="AA-adenyl-dom"/>
    <property type="match status" value="2"/>
</dbReference>